<dbReference type="Gene3D" id="3.40.1400.10">
    <property type="entry name" value="Sugar-phosphate isomerase, RpiB/LacA/LacB"/>
    <property type="match status" value="1"/>
</dbReference>
<reference evidence="2 3" key="1">
    <citation type="journal article" date="2013" name="ISME J.">
        <title>Metabolic model for the filamentous 'Candidatus Microthrix parvicella' based on genomic and metagenomic analyses.</title>
        <authorList>
            <person name="Jon McIlroy S."/>
            <person name="Kristiansen R."/>
            <person name="Albertsen M."/>
            <person name="Michael Karst S."/>
            <person name="Rossetti S."/>
            <person name="Lund Nielsen J."/>
            <person name="Tandoi V."/>
            <person name="James Seviour R."/>
            <person name="Nielsen P.H."/>
        </authorList>
    </citation>
    <scope>NUCLEOTIDE SEQUENCE [LARGE SCALE GENOMIC DNA]</scope>
    <source>
        <strain evidence="2 3">RN1</strain>
    </source>
</reference>
<dbReference type="PANTHER" id="PTHR30345">
    <property type="entry name" value="RIBOSE-5-PHOSPHATE ISOMERASE B"/>
    <property type="match status" value="1"/>
</dbReference>
<dbReference type="SUPFAM" id="SSF89623">
    <property type="entry name" value="Ribose/Galactose isomerase RpiB/AlsB"/>
    <property type="match status" value="1"/>
</dbReference>
<dbReference type="eggNOG" id="COG0698">
    <property type="taxonomic scope" value="Bacteria"/>
</dbReference>
<dbReference type="InterPro" id="IPR003500">
    <property type="entry name" value="RpiB_LacA_LacB"/>
</dbReference>
<keyword evidence="3" id="KW-1185">Reference proteome</keyword>
<organism evidence="2 3">
    <name type="scientific">Candidatus Neomicrothrix parvicella RN1</name>
    <dbReference type="NCBI Taxonomy" id="1229780"/>
    <lineage>
        <taxon>Bacteria</taxon>
        <taxon>Bacillati</taxon>
        <taxon>Actinomycetota</taxon>
        <taxon>Acidimicrobiia</taxon>
        <taxon>Acidimicrobiales</taxon>
        <taxon>Microthrixaceae</taxon>
        <taxon>Candidatus Neomicrothrix</taxon>
    </lineage>
</organism>
<comment type="similarity">
    <text evidence="1">Belongs to the LacAB/RpiB family.</text>
</comment>
<gene>
    <name evidence="2" type="ORF">BN381_80159</name>
</gene>
<dbReference type="GO" id="GO:0009052">
    <property type="term" value="P:pentose-phosphate shunt, non-oxidative branch"/>
    <property type="evidence" value="ECO:0007669"/>
    <property type="project" value="TreeGrafter"/>
</dbReference>
<comment type="caution">
    <text evidence="2">The sequence shown here is derived from an EMBL/GenBank/DDBJ whole genome shotgun (WGS) entry which is preliminary data.</text>
</comment>
<dbReference type="PANTHER" id="PTHR30345:SF2">
    <property type="entry name" value="SUGAR-PHOSPHATE ISOMERASE, RPIB_LACA_LACB FAMILY"/>
    <property type="match status" value="1"/>
</dbReference>
<dbReference type="OrthoDB" id="1778624at2"/>
<proteinExistence type="inferred from homology"/>
<evidence type="ECO:0000313" key="2">
    <source>
        <dbReference type="EMBL" id="CCM65629.1"/>
    </source>
</evidence>
<dbReference type="InterPro" id="IPR036569">
    <property type="entry name" value="RpiB_LacA_LacB_sf"/>
</dbReference>
<dbReference type="Proteomes" id="UP000018291">
    <property type="component" value="Unassembled WGS sequence"/>
</dbReference>
<dbReference type="AlphaFoldDB" id="R4Z3W6"/>
<dbReference type="HOGENOM" id="CLU_091396_0_0_11"/>
<dbReference type="GO" id="GO:0004751">
    <property type="term" value="F:ribose-5-phosphate isomerase activity"/>
    <property type="evidence" value="ECO:0007669"/>
    <property type="project" value="TreeGrafter"/>
</dbReference>
<dbReference type="Pfam" id="PF02502">
    <property type="entry name" value="LacAB_rpiB"/>
    <property type="match status" value="1"/>
</dbReference>
<dbReference type="EMBL" id="CANL01000078">
    <property type="protein sequence ID" value="CCM65629.1"/>
    <property type="molecule type" value="Genomic_DNA"/>
</dbReference>
<keyword evidence="2" id="KW-0413">Isomerase</keyword>
<dbReference type="GO" id="GO:0019316">
    <property type="term" value="P:D-allose catabolic process"/>
    <property type="evidence" value="ECO:0007669"/>
    <property type="project" value="TreeGrafter"/>
</dbReference>
<name>R4Z3W6_9ACTN</name>
<evidence type="ECO:0000256" key="1">
    <source>
        <dbReference type="ARBA" id="ARBA00008754"/>
    </source>
</evidence>
<dbReference type="STRING" id="1229780.BN381_80159"/>
<protein>
    <submittedName>
        <fullName evidence="2">Sugar-phosphate isomerase, RpiB/LacA/LacB family</fullName>
    </submittedName>
</protein>
<dbReference type="PIRSF" id="PIRSF005384">
    <property type="entry name" value="RpiB_LacA_B"/>
    <property type="match status" value="1"/>
</dbReference>
<evidence type="ECO:0000313" key="3">
    <source>
        <dbReference type="Proteomes" id="UP000018291"/>
    </source>
</evidence>
<dbReference type="RefSeq" id="WP_012230524.1">
    <property type="nucleotide sequence ID" value="NZ_HG422565.1"/>
</dbReference>
<sequence>MRIAYGADEATPTTDSVAAWLRASGHQLVRELVGAPWPSVGAGVAQAVVDGVAEVGVVWCYTGTGVAMAANKVAGARAALCVDADTATGARRWNDANVLALSQRLTTEELAREIIGAFASGVPDADELQVIAGLEPQTHSAAPHG</sequence>
<accession>R4Z3W6</accession>